<dbReference type="AlphaFoldDB" id="A0AAW1MCR8"/>
<protein>
    <submittedName>
        <fullName evidence="1">Uncharacterized protein</fullName>
    </submittedName>
</protein>
<evidence type="ECO:0000313" key="2">
    <source>
        <dbReference type="Proteomes" id="UP001458880"/>
    </source>
</evidence>
<keyword evidence="2" id="KW-1185">Reference proteome</keyword>
<comment type="caution">
    <text evidence="1">The sequence shown here is derived from an EMBL/GenBank/DDBJ whole genome shotgun (WGS) entry which is preliminary data.</text>
</comment>
<evidence type="ECO:0000313" key="1">
    <source>
        <dbReference type="EMBL" id="KAK9744527.1"/>
    </source>
</evidence>
<dbReference type="Proteomes" id="UP001458880">
    <property type="component" value="Unassembled WGS sequence"/>
</dbReference>
<dbReference type="EMBL" id="JASPKY010000057">
    <property type="protein sequence ID" value="KAK9744527.1"/>
    <property type="molecule type" value="Genomic_DNA"/>
</dbReference>
<organism evidence="1 2">
    <name type="scientific">Popillia japonica</name>
    <name type="common">Japanese beetle</name>
    <dbReference type="NCBI Taxonomy" id="7064"/>
    <lineage>
        <taxon>Eukaryota</taxon>
        <taxon>Metazoa</taxon>
        <taxon>Ecdysozoa</taxon>
        <taxon>Arthropoda</taxon>
        <taxon>Hexapoda</taxon>
        <taxon>Insecta</taxon>
        <taxon>Pterygota</taxon>
        <taxon>Neoptera</taxon>
        <taxon>Endopterygota</taxon>
        <taxon>Coleoptera</taxon>
        <taxon>Polyphaga</taxon>
        <taxon>Scarabaeiformia</taxon>
        <taxon>Scarabaeidae</taxon>
        <taxon>Rutelinae</taxon>
        <taxon>Popillia</taxon>
    </lineage>
</organism>
<reference evidence="1 2" key="1">
    <citation type="journal article" date="2024" name="BMC Genomics">
        <title>De novo assembly and annotation of Popillia japonica's genome with initial clues to its potential as an invasive pest.</title>
        <authorList>
            <person name="Cucini C."/>
            <person name="Boschi S."/>
            <person name="Funari R."/>
            <person name="Cardaioli E."/>
            <person name="Iannotti N."/>
            <person name="Marturano G."/>
            <person name="Paoli F."/>
            <person name="Bruttini M."/>
            <person name="Carapelli A."/>
            <person name="Frati F."/>
            <person name="Nardi F."/>
        </authorList>
    </citation>
    <scope>NUCLEOTIDE SEQUENCE [LARGE SCALE GENOMIC DNA]</scope>
    <source>
        <strain evidence="1">DMR45628</strain>
    </source>
</reference>
<gene>
    <name evidence="1" type="ORF">QE152_g7688</name>
</gene>
<proteinExistence type="predicted"/>
<sequence>MTREREMKSKYIEGLCGEVDYYFTQMLFGEGCLNKYLYSRRRSETDKCDCHGEVVDGVITCLHGVKYNGSRPNYNSILWKVFSEVNMMKNLDAIGRTLDMGPGSLKRHNRK</sequence>
<accession>A0AAW1MCR8</accession>
<name>A0AAW1MCR8_POPJA</name>